<evidence type="ECO:0000313" key="1">
    <source>
        <dbReference type="EMBL" id="PPU72707.1"/>
    </source>
</evidence>
<sequence>MAGLTAAGSTVQRYLGALPGAARTQADALWVGGRPPPVPDDAALRAIGGIVSMRILNDPPRSLDPRQPLQRVEVPVRILVRTTSGSQQLNGTYRLQPRPGGDDWEIYSATLQPVLR</sequence>
<reference evidence="1 2" key="1">
    <citation type="submission" date="2016-08" db="EMBL/GenBank/DDBJ databases">
        <authorList>
            <person name="Seilhamer J.J."/>
        </authorList>
    </citation>
    <scope>NUCLEOTIDE SEQUENCE [LARGE SCALE GENOMIC DNA]</scope>
    <source>
        <strain evidence="1 2">CFBP4644</strain>
    </source>
</reference>
<comment type="caution">
    <text evidence="1">The sequence shown here is derived from an EMBL/GenBank/DDBJ whole genome shotgun (WGS) entry which is preliminary data.</text>
</comment>
<accession>A0A2S7DFW3</accession>
<organism evidence="1 2">
    <name type="scientific">Xanthomonas melonis</name>
    <dbReference type="NCBI Taxonomy" id="56456"/>
    <lineage>
        <taxon>Bacteria</taxon>
        <taxon>Pseudomonadati</taxon>
        <taxon>Pseudomonadota</taxon>
        <taxon>Gammaproteobacteria</taxon>
        <taxon>Lysobacterales</taxon>
        <taxon>Lysobacteraceae</taxon>
        <taxon>Xanthomonas</taxon>
    </lineage>
</organism>
<protein>
    <submittedName>
        <fullName evidence="1">Uncharacterized protein</fullName>
    </submittedName>
</protein>
<name>A0A2S7DFW3_9XANT</name>
<evidence type="ECO:0000313" key="2">
    <source>
        <dbReference type="Proteomes" id="UP000239865"/>
    </source>
</evidence>
<dbReference type="OrthoDB" id="5988059at2"/>
<proteinExistence type="predicted"/>
<dbReference type="EMBL" id="MDEH01000005">
    <property type="protein sequence ID" value="PPU72707.1"/>
    <property type="molecule type" value="Genomic_DNA"/>
</dbReference>
<dbReference type="AlphaFoldDB" id="A0A2S7DFW3"/>
<gene>
    <name evidence="1" type="ORF">XmelCFBP4644_10975</name>
</gene>
<dbReference type="Proteomes" id="UP000239865">
    <property type="component" value="Unassembled WGS sequence"/>
</dbReference>